<dbReference type="PANTHER" id="PTHR36688:SF1">
    <property type="entry name" value="ENDONUCLEASE_EXONUCLEASE_PHOSPHATASE DOMAIN-CONTAINING PROTEIN"/>
    <property type="match status" value="1"/>
</dbReference>
<gene>
    <name evidence="1" type="ORF">EVAR_100219_1</name>
</gene>
<keyword evidence="1" id="KW-0695">RNA-directed DNA polymerase</keyword>
<keyword evidence="2" id="KW-1185">Reference proteome</keyword>
<name>A0A4C1ZLH4_EUMVA</name>
<evidence type="ECO:0000313" key="2">
    <source>
        <dbReference type="Proteomes" id="UP000299102"/>
    </source>
</evidence>
<dbReference type="PANTHER" id="PTHR36688">
    <property type="entry name" value="ENDO/EXONUCLEASE/PHOSPHATASE DOMAIN-CONTAINING PROTEIN"/>
    <property type="match status" value="1"/>
</dbReference>
<dbReference type="GO" id="GO:0003964">
    <property type="term" value="F:RNA-directed DNA polymerase activity"/>
    <property type="evidence" value="ECO:0007669"/>
    <property type="project" value="UniProtKB-KW"/>
</dbReference>
<dbReference type="EMBL" id="BGZK01001894">
    <property type="protein sequence ID" value="GBP87924.1"/>
    <property type="molecule type" value="Genomic_DNA"/>
</dbReference>
<comment type="caution">
    <text evidence="1">The sequence shown here is derived from an EMBL/GenBank/DDBJ whole genome shotgun (WGS) entry which is preliminary data.</text>
</comment>
<accession>A0A4C1ZLH4</accession>
<keyword evidence="1" id="KW-0548">Nucleotidyltransferase</keyword>
<organism evidence="1 2">
    <name type="scientific">Eumeta variegata</name>
    <name type="common">Bagworm moth</name>
    <name type="synonym">Eumeta japonica</name>
    <dbReference type="NCBI Taxonomy" id="151549"/>
    <lineage>
        <taxon>Eukaryota</taxon>
        <taxon>Metazoa</taxon>
        <taxon>Ecdysozoa</taxon>
        <taxon>Arthropoda</taxon>
        <taxon>Hexapoda</taxon>
        <taxon>Insecta</taxon>
        <taxon>Pterygota</taxon>
        <taxon>Neoptera</taxon>
        <taxon>Endopterygota</taxon>
        <taxon>Lepidoptera</taxon>
        <taxon>Glossata</taxon>
        <taxon>Ditrysia</taxon>
        <taxon>Tineoidea</taxon>
        <taxon>Psychidae</taxon>
        <taxon>Oiketicinae</taxon>
        <taxon>Eumeta</taxon>
    </lineage>
</organism>
<dbReference type="Proteomes" id="UP000299102">
    <property type="component" value="Unassembled WGS sequence"/>
</dbReference>
<reference evidence="1 2" key="1">
    <citation type="journal article" date="2019" name="Commun. Biol.">
        <title>The bagworm genome reveals a unique fibroin gene that provides high tensile strength.</title>
        <authorList>
            <person name="Kono N."/>
            <person name="Nakamura H."/>
            <person name="Ohtoshi R."/>
            <person name="Tomita M."/>
            <person name="Numata K."/>
            <person name="Arakawa K."/>
        </authorList>
    </citation>
    <scope>NUCLEOTIDE SEQUENCE [LARGE SCALE GENOMIC DNA]</scope>
</reference>
<dbReference type="InterPro" id="IPR052560">
    <property type="entry name" value="RdDP_mobile_element"/>
</dbReference>
<keyword evidence="1" id="KW-0808">Transferase</keyword>
<dbReference type="AlphaFoldDB" id="A0A4C1ZLH4"/>
<protein>
    <submittedName>
        <fullName evidence="1">Probable RNA-directed DNA polymerase from transposon X-element</fullName>
    </submittedName>
</protein>
<sequence>MEKIIPTHKASWKVTKALKTEESQCSHAFPPHDIAHINHVEKEILHKASLEPKDYLLPVLLGEVKTLVKSLKTRKAPGVDGEADVIGIHEPGKSRDLPISYRPINLLSGLGKVFERILKSYLSNHLLGKGLIIDEQFGFRPAHSCPQQVFRLVEHERTYLTRRPIRARGPIKAPPSIPCCTPRTQMIHRDRRPASNSRYSPTILRSITGIGINNPPSSTSGGPFRNWRIEINPKKSAAIQFKYSKYRSRHIVDLGTPRLKRLNANIPWQCNYKYLGVTFDKNLHFRNQNRKLQFSTERDSEPCSVEKANYLDAISALSTKCALGRDLELPIISKYMKDASKRFFDIAGSHPNELLRAAVNYEPPQSKHFIRRLRNVLNDPPDALTALVESLNEVNDTHV</sequence>
<evidence type="ECO:0000313" key="1">
    <source>
        <dbReference type="EMBL" id="GBP87924.1"/>
    </source>
</evidence>
<dbReference type="OrthoDB" id="445826at2759"/>
<proteinExistence type="predicted"/>